<dbReference type="EMBL" id="JACJQH010000060">
    <property type="protein sequence ID" value="MBD2199441.1"/>
    <property type="molecule type" value="Genomic_DNA"/>
</dbReference>
<keyword evidence="1" id="KW-0472">Membrane</keyword>
<accession>A0ABR8AHN2</accession>
<evidence type="ECO:0000256" key="1">
    <source>
        <dbReference type="SAM" id="Phobius"/>
    </source>
</evidence>
<comment type="caution">
    <text evidence="2">The sequence shown here is derived from an EMBL/GenBank/DDBJ whole genome shotgun (WGS) entry which is preliminary data.</text>
</comment>
<protein>
    <submittedName>
        <fullName evidence="2">Uncharacterized protein</fullName>
    </submittedName>
</protein>
<keyword evidence="3" id="KW-1185">Reference proteome</keyword>
<keyword evidence="1" id="KW-1133">Transmembrane helix</keyword>
<evidence type="ECO:0000313" key="2">
    <source>
        <dbReference type="EMBL" id="MBD2199441.1"/>
    </source>
</evidence>
<proteinExistence type="predicted"/>
<feature type="transmembrane region" description="Helical" evidence="1">
    <location>
        <begin position="32"/>
        <end position="53"/>
    </location>
</feature>
<keyword evidence="1" id="KW-0812">Transmembrane</keyword>
<dbReference type="Proteomes" id="UP000658514">
    <property type="component" value="Unassembled WGS sequence"/>
</dbReference>
<gene>
    <name evidence="2" type="ORF">H6G24_28835</name>
</gene>
<reference evidence="2 3" key="1">
    <citation type="journal article" date="2020" name="ISME J.">
        <title>Comparative genomics reveals insights into cyanobacterial evolution and habitat adaptation.</title>
        <authorList>
            <person name="Chen M.Y."/>
            <person name="Teng W.K."/>
            <person name="Zhao L."/>
            <person name="Hu C.X."/>
            <person name="Zhou Y.K."/>
            <person name="Han B.P."/>
            <person name="Song L.R."/>
            <person name="Shu W.S."/>
        </authorList>
    </citation>
    <scope>NUCLEOTIDE SEQUENCE [LARGE SCALE GENOMIC DNA]</scope>
    <source>
        <strain evidence="2 3">FACHB-288</strain>
    </source>
</reference>
<feature type="transmembrane region" description="Helical" evidence="1">
    <location>
        <begin position="7"/>
        <end position="26"/>
    </location>
</feature>
<name>A0ABR8AHN2_9CYAN</name>
<organism evidence="2 3">
    <name type="scientific">Calothrix parietina FACHB-288</name>
    <dbReference type="NCBI Taxonomy" id="2692896"/>
    <lineage>
        <taxon>Bacteria</taxon>
        <taxon>Bacillati</taxon>
        <taxon>Cyanobacteriota</taxon>
        <taxon>Cyanophyceae</taxon>
        <taxon>Nostocales</taxon>
        <taxon>Calotrichaceae</taxon>
        <taxon>Calothrix</taxon>
    </lineage>
</organism>
<evidence type="ECO:0000313" key="3">
    <source>
        <dbReference type="Proteomes" id="UP000658514"/>
    </source>
</evidence>
<feature type="transmembrane region" description="Helical" evidence="1">
    <location>
        <begin position="65"/>
        <end position="89"/>
    </location>
</feature>
<sequence>MYYRNWQLLLFLISPFIAIGIHFLPIIPSWVNIQFCFSIAIWLITLVVGLLLFKKPQPLPIVKTRILIIIHFLITTLIFLFVLFIIYVASAFDAPSIETLIYKEYSQTIYLYNYTCAPPDTSTECGTYHGELKLRINFTPFMRTKFTCPCLFGTPETIDNFVFIPLEYNRDKKLSKVKINLKTGEIVLVPS</sequence>